<dbReference type="AlphaFoldDB" id="A0AAD9N6J5"/>
<dbReference type="EMBL" id="JAODUP010000166">
    <property type="protein sequence ID" value="KAK2158650.1"/>
    <property type="molecule type" value="Genomic_DNA"/>
</dbReference>
<dbReference type="Proteomes" id="UP001208570">
    <property type="component" value="Unassembled WGS sequence"/>
</dbReference>
<evidence type="ECO:0000313" key="2">
    <source>
        <dbReference type="EMBL" id="KAK2158650.1"/>
    </source>
</evidence>
<evidence type="ECO:0000313" key="3">
    <source>
        <dbReference type="Proteomes" id="UP001208570"/>
    </source>
</evidence>
<accession>A0AAD9N6J5</accession>
<feature type="compositionally biased region" description="Basic and acidic residues" evidence="1">
    <location>
        <begin position="195"/>
        <end position="204"/>
    </location>
</feature>
<feature type="region of interest" description="Disordered" evidence="1">
    <location>
        <begin position="168"/>
        <end position="212"/>
    </location>
</feature>
<evidence type="ECO:0000256" key="1">
    <source>
        <dbReference type="SAM" id="MobiDB-lite"/>
    </source>
</evidence>
<sequence>MSSEKSDLTRAGTIELTAQDGKLFLEKNLTDWKKPYLMSQFDNDTPEDKTEEEPTESKSAKKLKLSKHTTMKGTAKEAVALLASGGPDKDVFTRGQQKTLNAIKNEKPVAKKSKLARDGTMVATAKEGQALIGKGKLGGTRQKKKTAVKRSSSIALVVAEAKQICGSINTSSTRKLRKQSGKPPALKKAGTMENTAKEGKEFLSRKRKRSRK</sequence>
<comment type="caution">
    <text evidence="2">The sequence shown here is derived from an EMBL/GenBank/DDBJ whole genome shotgun (WGS) entry which is preliminary data.</text>
</comment>
<proteinExistence type="predicted"/>
<reference evidence="2" key="1">
    <citation type="journal article" date="2023" name="Mol. Biol. Evol.">
        <title>Third-Generation Sequencing Reveals the Adaptive Role of the Epigenome in Three Deep-Sea Polychaetes.</title>
        <authorList>
            <person name="Perez M."/>
            <person name="Aroh O."/>
            <person name="Sun Y."/>
            <person name="Lan Y."/>
            <person name="Juniper S.K."/>
            <person name="Young C.R."/>
            <person name="Angers B."/>
            <person name="Qian P.Y."/>
        </authorList>
    </citation>
    <scope>NUCLEOTIDE SEQUENCE</scope>
    <source>
        <strain evidence="2">P08H-3</strain>
    </source>
</reference>
<keyword evidence="3" id="KW-1185">Reference proteome</keyword>
<organism evidence="2 3">
    <name type="scientific">Paralvinella palmiformis</name>
    <dbReference type="NCBI Taxonomy" id="53620"/>
    <lineage>
        <taxon>Eukaryota</taxon>
        <taxon>Metazoa</taxon>
        <taxon>Spiralia</taxon>
        <taxon>Lophotrochozoa</taxon>
        <taxon>Annelida</taxon>
        <taxon>Polychaeta</taxon>
        <taxon>Sedentaria</taxon>
        <taxon>Canalipalpata</taxon>
        <taxon>Terebellida</taxon>
        <taxon>Terebelliformia</taxon>
        <taxon>Alvinellidae</taxon>
        <taxon>Paralvinella</taxon>
    </lineage>
</organism>
<name>A0AAD9N6J5_9ANNE</name>
<protein>
    <submittedName>
        <fullName evidence="2">Uncharacterized protein</fullName>
    </submittedName>
</protein>
<gene>
    <name evidence="2" type="ORF">LSH36_166g04044</name>
</gene>
<feature type="compositionally biased region" description="Basic residues" evidence="1">
    <location>
        <begin position="60"/>
        <end position="69"/>
    </location>
</feature>
<feature type="region of interest" description="Disordered" evidence="1">
    <location>
        <begin position="36"/>
        <end position="69"/>
    </location>
</feature>